<name>A0ABX2FU30_9BACT</name>
<organism evidence="1 2">
    <name type="scientific">Hymenobacter caeli</name>
    <dbReference type="NCBI Taxonomy" id="2735894"/>
    <lineage>
        <taxon>Bacteria</taxon>
        <taxon>Pseudomonadati</taxon>
        <taxon>Bacteroidota</taxon>
        <taxon>Cytophagia</taxon>
        <taxon>Cytophagales</taxon>
        <taxon>Hymenobacteraceae</taxon>
        <taxon>Hymenobacter</taxon>
    </lineage>
</organism>
<sequence>MSQLTITLDDDLLQAAQDYARRHGQELDKLVAGLLQATVRPLAQPFPQQPAVLTQPLSPRIQRLFGAVQVPADFDYRKALEEAIQERYGI</sequence>
<dbReference type="EMBL" id="JABSNP010000013">
    <property type="protein sequence ID" value="NRT19974.1"/>
    <property type="molecule type" value="Genomic_DNA"/>
</dbReference>
<gene>
    <name evidence="1" type="ORF">HNP98_002812</name>
</gene>
<comment type="caution">
    <text evidence="1">The sequence shown here is derived from an EMBL/GenBank/DDBJ whole genome shotgun (WGS) entry which is preliminary data.</text>
</comment>
<dbReference type="InterPro" id="IPR045944">
    <property type="entry name" value="DUF6364"/>
</dbReference>
<evidence type="ECO:0008006" key="3">
    <source>
        <dbReference type="Google" id="ProtNLM"/>
    </source>
</evidence>
<keyword evidence="2" id="KW-1185">Reference proteome</keyword>
<accession>A0ABX2FU30</accession>
<proteinExistence type="predicted"/>
<dbReference type="Proteomes" id="UP000779507">
    <property type="component" value="Unassembled WGS sequence"/>
</dbReference>
<reference evidence="1 2" key="1">
    <citation type="submission" date="2020-05" db="EMBL/GenBank/DDBJ databases">
        <title>Genomic Encyclopedia of Type Strains, Phase IV (KMG-V): Genome sequencing to study the core and pangenomes of soil and plant-associated prokaryotes.</title>
        <authorList>
            <person name="Whitman W."/>
        </authorList>
    </citation>
    <scope>NUCLEOTIDE SEQUENCE [LARGE SCALE GENOMIC DNA]</scope>
    <source>
        <strain evidence="1 2">9A</strain>
    </source>
</reference>
<evidence type="ECO:0000313" key="1">
    <source>
        <dbReference type="EMBL" id="NRT19974.1"/>
    </source>
</evidence>
<protein>
    <recommendedName>
        <fullName evidence="3">Antitoxin</fullName>
    </recommendedName>
</protein>
<dbReference type="RefSeq" id="WP_173810685.1">
    <property type="nucleotide sequence ID" value="NZ_JABSNP010000013.1"/>
</dbReference>
<evidence type="ECO:0000313" key="2">
    <source>
        <dbReference type="Proteomes" id="UP000779507"/>
    </source>
</evidence>
<dbReference type="Pfam" id="PF19891">
    <property type="entry name" value="DUF6364"/>
    <property type="match status" value="1"/>
</dbReference>